<gene>
    <name evidence="3" type="ORF">BSAL_69235</name>
</gene>
<protein>
    <submittedName>
        <fullName evidence="3">Uncharacterized protein</fullName>
    </submittedName>
</protein>
<feature type="compositionally biased region" description="Basic and acidic residues" evidence="2">
    <location>
        <begin position="338"/>
        <end position="358"/>
    </location>
</feature>
<feature type="compositionally biased region" description="Basic and acidic residues" evidence="2">
    <location>
        <begin position="1"/>
        <end position="12"/>
    </location>
</feature>
<evidence type="ECO:0000313" key="3">
    <source>
        <dbReference type="EMBL" id="CUI14096.1"/>
    </source>
</evidence>
<proteinExistence type="predicted"/>
<feature type="compositionally biased region" description="Low complexity" evidence="2">
    <location>
        <begin position="319"/>
        <end position="330"/>
    </location>
</feature>
<organism evidence="3 4">
    <name type="scientific">Bodo saltans</name>
    <name type="common">Flagellated protozoan</name>
    <dbReference type="NCBI Taxonomy" id="75058"/>
    <lineage>
        <taxon>Eukaryota</taxon>
        <taxon>Discoba</taxon>
        <taxon>Euglenozoa</taxon>
        <taxon>Kinetoplastea</taxon>
        <taxon>Metakinetoplastina</taxon>
        <taxon>Eubodonida</taxon>
        <taxon>Bodonidae</taxon>
        <taxon>Bodo</taxon>
    </lineage>
</organism>
<feature type="compositionally biased region" description="Low complexity" evidence="2">
    <location>
        <begin position="108"/>
        <end position="187"/>
    </location>
</feature>
<evidence type="ECO:0000256" key="2">
    <source>
        <dbReference type="SAM" id="MobiDB-lite"/>
    </source>
</evidence>
<keyword evidence="4" id="KW-1185">Reference proteome</keyword>
<dbReference type="AlphaFoldDB" id="A0A0S4KEH1"/>
<dbReference type="VEuPathDB" id="TriTrypDB:BSAL_69235"/>
<feature type="region of interest" description="Disordered" evidence="2">
    <location>
        <begin position="472"/>
        <end position="496"/>
    </location>
</feature>
<sequence length="546" mass="59579">MASFKERFKDKASVVGKDGSNAMLSPSQQPYLPNPQQQVHAPPYQPQQVPLSQKQQMSYLQLHQEDSSTHNNTSGGWGSPPPVIASTVAMGKVAPASFGGKQPSRPIAAPAPVSPPLQQQQQAPPQALPNKRAQLPIAPIPQQIAPASQQQQETYQQPPQQKLPLQFPPQRQQQQPQHPVSSKQPPSSFVPTGLFQQIQQPQQQQLAQHQQYAEQQVQQQQAPPPKSGSFAFAGAGGFQPTGMIPSNKPNPQQQQHQQFSEAPSNKKTSSGVGSYNYGAASGAVGSSSSGGGGGNDQSDERSSPKKGRGGDGGIRFGRRAGSSDGTTSSSNVSKGVAPRRDASRNRISQHDEGERPRTDPSAIVVETSPSRREVHYTPYNVNDYRRMKEELEKKQSRGLGPSDTDEQRAAAQRVQRQKEYAENIKRVNQVLMPAGSPSSGDQDEAGMPAATRAQIVQPVPVEVIEKQKMRERANEYAKRVPKPKPKAAPQQATDNSEVIAERAEELWGVGEAETKKHEKERHIADLEARHLQDQQMVANLKKQLRI</sequence>
<dbReference type="EMBL" id="CYKH01000486">
    <property type="protein sequence ID" value="CUI14096.1"/>
    <property type="molecule type" value="Genomic_DNA"/>
</dbReference>
<feature type="compositionally biased region" description="Polar residues" evidence="2">
    <location>
        <begin position="22"/>
        <end position="39"/>
    </location>
</feature>
<feature type="compositionally biased region" description="Basic and acidic residues" evidence="2">
    <location>
        <begin position="383"/>
        <end position="395"/>
    </location>
</feature>
<feature type="compositionally biased region" description="Low complexity" evidence="2">
    <location>
        <begin position="196"/>
        <end position="221"/>
    </location>
</feature>
<dbReference type="Pfam" id="PF15261">
    <property type="entry name" value="JHY"/>
    <property type="match status" value="1"/>
</dbReference>
<feature type="coiled-coil region" evidence="1">
    <location>
        <begin position="509"/>
        <end position="543"/>
    </location>
</feature>
<dbReference type="OMA" id="HALIVWI"/>
<feature type="region of interest" description="Disordered" evidence="2">
    <location>
        <begin position="1"/>
        <end position="453"/>
    </location>
</feature>
<dbReference type="InterPro" id="IPR027968">
    <property type="entry name" value="JHY"/>
</dbReference>
<accession>A0A0S4KEH1</accession>
<feature type="compositionally biased region" description="Polar residues" evidence="2">
    <location>
        <begin position="259"/>
        <end position="268"/>
    </location>
</feature>
<dbReference type="Proteomes" id="UP000051952">
    <property type="component" value="Unassembled WGS sequence"/>
</dbReference>
<reference evidence="4" key="1">
    <citation type="submission" date="2015-09" db="EMBL/GenBank/DDBJ databases">
        <authorList>
            <consortium name="Pathogen Informatics"/>
        </authorList>
    </citation>
    <scope>NUCLEOTIDE SEQUENCE [LARGE SCALE GENOMIC DNA]</scope>
    <source>
        <strain evidence="4">Lake Konstanz</strain>
    </source>
</reference>
<feature type="compositionally biased region" description="Low complexity" evidence="2">
    <location>
        <begin position="269"/>
        <end position="287"/>
    </location>
</feature>
<evidence type="ECO:0000313" key="4">
    <source>
        <dbReference type="Proteomes" id="UP000051952"/>
    </source>
</evidence>
<name>A0A0S4KEH1_BODSA</name>
<keyword evidence="1" id="KW-0175">Coiled coil</keyword>
<feature type="compositionally biased region" description="Low complexity" evidence="2">
    <location>
        <begin position="46"/>
        <end position="56"/>
    </location>
</feature>
<evidence type="ECO:0000256" key="1">
    <source>
        <dbReference type="SAM" id="Coils"/>
    </source>
</evidence>
<feature type="compositionally biased region" description="Basic and acidic residues" evidence="2">
    <location>
        <begin position="416"/>
        <end position="425"/>
    </location>
</feature>